<keyword evidence="4" id="KW-0788">Thiol protease</keyword>
<dbReference type="Pfam" id="PF08246">
    <property type="entry name" value="Inhibitor_I29"/>
    <property type="match status" value="1"/>
</dbReference>
<evidence type="ECO:0000256" key="6">
    <source>
        <dbReference type="ARBA" id="ARBA00023157"/>
    </source>
</evidence>
<evidence type="ECO:0000256" key="8">
    <source>
        <dbReference type="SAM" id="SignalP"/>
    </source>
</evidence>
<dbReference type="InterPro" id="IPR039417">
    <property type="entry name" value="Peptidase_C1A_papain-like"/>
</dbReference>
<evidence type="ECO:0000256" key="5">
    <source>
        <dbReference type="ARBA" id="ARBA00023145"/>
    </source>
</evidence>
<organism evidence="11 12">
    <name type="scientific">Bicyclus anynana</name>
    <name type="common">Squinting bush brown butterfly</name>
    <dbReference type="NCBI Taxonomy" id="110368"/>
    <lineage>
        <taxon>Eukaryota</taxon>
        <taxon>Metazoa</taxon>
        <taxon>Ecdysozoa</taxon>
        <taxon>Arthropoda</taxon>
        <taxon>Hexapoda</taxon>
        <taxon>Insecta</taxon>
        <taxon>Pterygota</taxon>
        <taxon>Neoptera</taxon>
        <taxon>Endopterygota</taxon>
        <taxon>Lepidoptera</taxon>
        <taxon>Glossata</taxon>
        <taxon>Ditrysia</taxon>
        <taxon>Papilionoidea</taxon>
        <taxon>Nymphalidae</taxon>
        <taxon>Satyrinae</taxon>
        <taxon>Satyrini</taxon>
        <taxon>Mycalesina</taxon>
        <taxon>Bicyclus</taxon>
    </lineage>
</organism>
<dbReference type="Gene3D" id="3.90.70.10">
    <property type="entry name" value="Cysteine proteinases"/>
    <property type="match status" value="1"/>
</dbReference>
<keyword evidence="2" id="KW-0645">Protease</keyword>
<dbReference type="CDD" id="cd02248">
    <property type="entry name" value="Peptidase_C1A"/>
    <property type="match status" value="1"/>
</dbReference>
<evidence type="ECO:0000313" key="12">
    <source>
        <dbReference type="RefSeq" id="XP_052744699.1"/>
    </source>
</evidence>
<feature type="compositionally biased region" description="Acidic residues" evidence="7">
    <location>
        <begin position="135"/>
        <end position="144"/>
    </location>
</feature>
<feature type="domain" description="Cathepsin propeptide inhibitor" evidence="10">
    <location>
        <begin position="38"/>
        <end position="100"/>
    </location>
</feature>
<keyword evidence="8" id="KW-0732">Signal</keyword>
<dbReference type="Gene3D" id="1.10.287.2250">
    <property type="match status" value="1"/>
</dbReference>
<feature type="compositionally biased region" description="Basic and acidic residues" evidence="7">
    <location>
        <begin position="123"/>
        <end position="134"/>
    </location>
</feature>
<evidence type="ECO:0000256" key="7">
    <source>
        <dbReference type="SAM" id="MobiDB-lite"/>
    </source>
</evidence>
<dbReference type="PRINTS" id="PR00705">
    <property type="entry name" value="PAPAIN"/>
</dbReference>
<dbReference type="InterPro" id="IPR000668">
    <property type="entry name" value="Peptidase_C1A_C"/>
</dbReference>
<dbReference type="RefSeq" id="XP_052744699.1">
    <property type="nucleotide sequence ID" value="XM_052888739.1"/>
</dbReference>
<evidence type="ECO:0000259" key="9">
    <source>
        <dbReference type="SMART" id="SM00645"/>
    </source>
</evidence>
<dbReference type="PROSITE" id="PS00139">
    <property type="entry name" value="THIOL_PROTEASE_CYS"/>
    <property type="match status" value="1"/>
</dbReference>
<proteinExistence type="inferred from homology"/>
<dbReference type="InterPro" id="IPR013128">
    <property type="entry name" value="Peptidase_C1A"/>
</dbReference>
<evidence type="ECO:0000256" key="1">
    <source>
        <dbReference type="ARBA" id="ARBA00008455"/>
    </source>
</evidence>
<sequence>MAKWWNWILVLALVCLLFVAIPLTYPGTKTKEELRPMFDNYIDKFNKSYKNNPAEYETRLGHFVASVYEIDRLNRISRGPEQHRAKFDLTPLSDMSKTEFIDIHLSDEKPHKRKNNLGKSWSKGRDKFKPKPMFDSDDLMTDEDEKMMDDDKPVVDQPMSDDEADIDVKSSHHNIYIIIKRRRRAALPLKVDWREKGVIGPVRDQGLCGACWAFSTIGVMEAMAAINTGKFSSLSVQEAIDCAGLGNGGCAGGDICLLLDWLLLTDTAVQPDTEYPLRLMNGVCQKKSNATGVRVQKFTCDDLVGSEEKIIESIATHGPVTVAVNALTWQNYLGGVIQYHCSGSPKELNHAVQLVGYDLTAEVPYYIAKNSWGKNFGIDGYIQLAIGCNICGLANEVASVDIKP</sequence>
<keyword evidence="11" id="KW-1185">Reference proteome</keyword>
<evidence type="ECO:0000256" key="4">
    <source>
        <dbReference type="ARBA" id="ARBA00022807"/>
    </source>
</evidence>
<keyword evidence="5" id="KW-0865">Zymogen</keyword>
<dbReference type="Pfam" id="PF00112">
    <property type="entry name" value="Peptidase_C1"/>
    <property type="match status" value="1"/>
</dbReference>
<dbReference type="SMART" id="SM00848">
    <property type="entry name" value="Inhibitor_I29"/>
    <property type="match status" value="1"/>
</dbReference>
<dbReference type="PROSITE" id="PS00639">
    <property type="entry name" value="THIOL_PROTEASE_HIS"/>
    <property type="match status" value="1"/>
</dbReference>
<dbReference type="InterPro" id="IPR013201">
    <property type="entry name" value="Prot_inhib_I29"/>
</dbReference>
<evidence type="ECO:0000259" key="10">
    <source>
        <dbReference type="SMART" id="SM00848"/>
    </source>
</evidence>
<feature type="domain" description="Peptidase C1A papain C-terminal" evidence="9">
    <location>
        <begin position="187"/>
        <end position="401"/>
    </location>
</feature>
<feature type="signal peptide" evidence="8">
    <location>
        <begin position="1"/>
        <end position="20"/>
    </location>
</feature>
<protein>
    <submittedName>
        <fullName evidence="12">Cathepsin O</fullName>
    </submittedName>
</protein>
<comment type="similarity">
    <text evidence="1">Belongs to the peptidase C1 family.</text>
</comment>
<dbReference type="PANTHER" id="PTHR12411">
    <property type="entry name" value="CYSTEINE PROTEASE FAMILY C1-RELATED"/>
    <property type="match status" value="1"/>
</dbReference>
<keyword evidence="6" id="KW-1015">Disulfide bond</keyword>
<dbReference type="InterPro" id="IPR025660">
    <property type="entry name" value="Pept_his_AS"/>
</dbReference>
<dbReference type="InterPro" id="IPR000169">
    <property type="entry name" value="Pept_cys_AS"/>
</dbReference>
<dbReference type="InterPro" id="IPR038765">
    <property type="entry name" value="Papain-like_cys_pep_sf"/>
</dbReference>
<feature type="chain" id="PRO_5047198234" evidence="8">
    <location>
        <begin position="21"/>
        <end position="404"/>
    </location>
</feature>
<dbReference type="GeneID" id="112050758"/>
<keyword evidence="3" id="KW-0378">Hydrolase</keyword>
<feature type="region of interest" description="Disordered" evidence="7">
    <location>
        <begin position="111"/>
        <end position="144"/>
    </location>
</feature>
<evidence type="ECO:0000256" key="2">
    <source>
        <dbReference type="ARBA" id="ARBA00022670"/>
    </source>
</evidence>
<name>A0ABM3M041_BICAN</name>
<reference evidence="12" key="1">
    <citation type="submission" date="2025-08" db="UniProtKB">
        <authorList>
            <consortium name="RefSeq"/>
        </authorList>
    </citation>
    <scope>IDENTIFICATION</scope>
</reference>
<dbReference type="SMART" id="SM00645">
    <property type="entry name" value="Pept_C1"/>
    <property type="match status" value="1"/>
</dbReference>
<dbReference type="SUPFAM" id="SSF54001">
    <property type="entry name" value="Cysteine proteinases"/>
    <property type="match status" value="1"/>
</dbReference>
<evidence type="ECO:0000313" key="11">
    <source>
        <dbReference type="Proteomes" id="UP001652582"/>
    </source>
</evidence>
<gene>
    <name evidence="12" type="primary">LOC112050758</name>
</gene>
<accession>A0ABM3M041</accession>
<dbReference type="Proteomes" id="UP001652582">
    <property type="component" value="Chromosome 23"/>
</dbReference>
<evidence type="ECO:0000256" key="3">
    <source>
        <dbReference type="ARBA" id="ARBA00022801"/>
    </source>
</evidence>